<dbReference type="eggNOG" id="COG0402">
    <property type="taxonomic scope" value="Bacteria"/>
</dbReference>
<dbReference type="InterPro" id="IPR023512">
    <property type="entry name" value="Deaminase_MtaD/DadD"/>
</dbReference>
<name>C3J8Q9_POREA</name>
<proteinExistence type="inferred from homology"/>
<dbReference type="Gene3D" id="3.20.20.140">
    <property type="entry name" value="Metal-dependent hydrolases"/>
    <property type="match status" value="1"/>
</dbReference>
<feature type="binding site" evidence="4">
    <location>
        <position position="206"/>
    </location>
    <ligand>
        <name>Zn(2+)</name>
        <dbReference type="ChEBI" id="CHEBI:29105"/>
    </ligand>
</feature>
<comment type="caution">
    <text evidence="6">The sequence shown here is derived from an EMBL/GenBank/DDBJ whole genome shotgun (WGS) entry which is preliminary data.</text>
</comment>
<evidence type="ECO:0000259" key="5">
    <source>
        <dbReference type="Pfam" id="PF01979"/>
    </source>
</evidence>
<dbReference type="InterPro" id="IPR006680">
    <property type="entry name" value="Amidohydro-rel"/>
</dbReference>
<dbReference type="EC" id="3.5.4.28" evidence="4"/>
<feature type="binding site" evidence="4">
    <location>
        <position position="295"/>
    </location>
    <ligand>
        <name>Zn(2+)</name>
        <dbReference type="ChEBI" id="CHEBI:29105"/>
    </ligand>
</feature>
<comment type="catalytic activity">
    <reaction evidence="4">
        <text>S-adenosyl-L-homocysteine + H2O + H(+) = S-inosyl-L-homocysteine + NH4(+)</text>
        <dbReference type="Rhea" id="RHEA:20716"/>
        <dbReference type="ChEBI" id="CHEBI:15377"/>
        <dbReference type="ChEBI" id="CHEBI:15378"/>
        <dbReference type="ChEBI" id="CHEBI:28938"/>
        <dbReference type="ChEBI" id="CHEBI:57856"/>
        <dbReference type="ChEBI" id="CHEBI:57985"/>
        <dbReference type="EC" id="3.5.4.28"/>
    </reaction>
</comment>
<dbReference type="InterPro" id="IPR011059">
    <property type="entry name" value="Metal-dep_hydrolase_composite"/>
</dbReference>
<evidence type="ECO:0000313" key="6">
    <source>
        <dbReference type="EMBL" id="EEN83361.1"/>
    </source>
</evidence>
<evidence type="ECO:0000256" key="4">
    <source>
        <dbReference type="HAMAP-Rule" id="MF_01281"/>
    </source>
</evidence>
<protein>
    <recommendedName>
        <fullName evidence="4">5-methylthioadenosine/S-adenosylhomocysteine deaminase</fullName>
        <shortName evidence="4">MTA/SAH deaminase</shortName>
        <ecNumber evidence="4">3.5.4.28</ecNumber>
        <ecNumber evidence="4">3.5.4.31</ecNumber>
    </recommendedName>
</protein>
<dbReference type="Gene3D" id="2.30.40.10">
    <property type="entry name" value="Urease, subunit C, domain 1"/>
    <property type="match status" value="1"/>
</dbReference>
<organism evidence="6 7">
    <name type="scientific">Porphyromonas endodontalis (strain ATCC 35406 / DSM 24491 / JCM 8526 / CCUG 16442 / BCRC 14492 / NCTC 13058 / HG 370)</name>
    <name type="common">Bacteroides endodontalis</name>
    <dbReference type="NCBI Taxonomy" id="553175"/>
    <lineage>
        <taxon>Bacteria</taxon>
        <taxon>Pseudomonadati</taxon>
        <taxon>Bacteroidota</taxon>
        <taxon>Bacteroidia</taxon>
        <taxon>Bacteroidales</taxon>
        <taxon>Porphyromonadaceae</taxon>
        <taxon>Porphyromonas</taxon>
    </lineage>
</organism>
<dbReference type="Proteomes" id="UP000004295">
    <property type="component" value="Unassembled WGS sequence"/>
</dbReference>
<dbReference type="GO" id="GO:0050270">
    <property type="term" value="F:S-adenosylhomocysteine deaminase activity"/>
    <property type="evidence" value="ECO:0007669"/>
    <property type="project" value="UniProtKB-UniRule"/>
</dbReference>
<dbReference type="PANTHER" id="PTHR43794:SF11">
    <property type="entry name" value="AMIDOHYDROLASE-RELATED DOMAIN-CONTAINING PROTEIN"/>
    <property type="match status" value="1"/>
</dbReference>
<feature type="binding site" evidence="4">
    <location>
        <position position="209"/>
    </location>
    <ligand>
        <name>substrate</name>
    </ligand>
</feature>
<accession>C3J8Q9</accession>
<feature type="binding site" evidence="4">
    <location>
        <position position="179"/>
    </location>
    <ligand>
        <name>substrate</name>
    </ligand>
</feature>
<keyword evidence="7" id="KW-1185">Reference proteome</keyword>
<feature type="binding site" evidence="4">
    <location>
        <position position="59"/>
    </location>
    <ligand>
        <name>Zn(2+)</name>
        <dbReference type="ChEBI" id="CHEBI:29105"/>
    </ligand>
</feature>
<gene>
    <name evidence="4" type="primary">mtaD</name>
    <name evidence="6" type="ORF">POREN0001_0578</name>
</gene>
<comment type="similarity">
    <text evidence="4">Belongs to the metallo-dependent hydrolases superfamily. MTA/SAH deaminase family.</text>
</comment>
<feature type="binding site" evidence="4">
    <location>
        <position position="61"/>
    </location>
    <ligand>
        <name>Zn(2+)</name>
        <dbReference type="ChEBI" id="CHEBI:29105"/>
    </ligand>
</feature>
<comment type="cofactor">
    <cofactor evidence="4">
        <name>Zn(2+)</name>
        <dbReference type="ChEBI" id="CHEBI:29105"/>
    </cofactor>
    <text evidence="4">Binds 1 zinc ion per subunit.</text>
</comment>
<dbReference type="STRING" id="553175.POREN0001_0578"/>
<comment type="caution">
    <text evidence="4">Lacks conserved residue(s) required for the propagation of feature annotation.</text>
</comment>
<feature type="binding site" evidence="4">
    <location>
        <position position="88"/>
    </location>
    <ligand>
        <name>substrate</name>
    </ligand>
</feature>
<dbReference type="GO" id="GO:0090614">
    <property type="term" value="F:5'-methylthioadenosine deaminase activity"/>
    <property type="evidence" value="ECO:0007669"/>
    <property type="project" value="UniProtKB-UniRule"/>
</dbReference>
<dbReference type="EMBL" id="ACNN01000007">
    <property type="protein sequence ID" value="EEN83361.1"/>
    <property type="molecule type" value="Genomic_DNA"/>
</dbReference>
<evidence type="ECO:0000313" key="7">
    <source>
        <dbReference type="Proteomes" id="UP000004295"/>
    </source>
</evidence>
<keyword evidence="1 4" id="KW-0479">Metal-binding</keyword>
<dbReference type="CDD" id="cd01298">
    <property type="entry name" value="ATZ_TRZ_like"/>
    <property type="match status" value="1"/>
</dbReference>
<dbReference type="AlphaFoldDB" id="C3J8Q9"/>
<keyword evidence="3 4" id="KW-0862">Zinc</keyword>
<feature type="binding site" evidence="4">
    <location>
        <position position="150"/>
    </location>
    <ligand>
        <name>substrate</name>
    </ligand>
</feature>
<dbReference type="EC" id="3.5.4.31" evidence="4"/>
<dbReference type="SUPFAM" id="SSF51338">
    <property type="entry name" value="Composite domain of metallo-dependent hydrolases"/>
    <property type="match status" value="2"/>
</dbReference>
<dbReference type="InterPro" id="IPR032466">
    <property type="entry name" value="Metal_Hydrolase"/>
</dbReference>
<evidence type="ECO:0000256" key="2">
    <source>
        <dbReference type="ARBA" id="ARBA00022801"/>
    </source>
</evidence>
<dbReference type="GO" id="GO:0046872">
    <property type="term" value="F:metal ion binding"/>
    <property type="evidence" value="ECO:0007669"/>
    <property type="project" value="UniProtKB-KW"/>
</dbReference>
<dbReference type="Pfam" id="PF01979">
    <property type="entry name" value="Amidohydro_1"/>
    <property type="match status" value="1"/>
</dbReference>
<feature type="binding site" evidence="4">
    <location>
        <position position="295"/>
    </location>
    <ligand>
        <name>substrate</name>
    </ligand>
</feature>
<comment type="catalytic activity">
    <reaction evidence="4">
        <text>S-methyl-5'-thioadenosine + H2O + H(+) = S-methyl-5'-thioinosine + NH4(+)</text>
        <dbReference type="Rhea" id="RHEA:25025"/>
        <dbReference type="ChEBI" id="CHEBI:15377"/>
        <dbReference type="ChEBI" id="CHEBI:15378"/>
        <dbReference type="ChEBI" id="CHEBI:17509"/>
        <dbReference type="ChEBI" id="CHEBI:28938"/>
        <dbReference type="ChEBI" id="CHEBI:48595"/>
        <dbReference type="EC" id="3.5.4.31"/>
    </reaction>
</comment>
<sequence>MNNEKPILITGALVNGSIQDLLIEGNQIARIAPSIPVANHYDVLEGCRRVVVPGMANTHTHAAMTLFRGYGDDLPLMRWLEDYIWPVEAHMTEEDVYWGVRLACLEMVRTGTTAFLDMYAFPMATAQAVEDSGMRGVVSYTLFDRGDAERAKLDRENCSRYRKEFEQFSSRVVFSIGPHAIYTVSGPQLRFCRDFADETGVLVHLHLSETQTEIENAIKEYGLRPVHYLEKLGALSDKFVLAHSLWMEDEELDVIARHGAATVHNPASNMKLASGYTFKFEEMKKRGIRVGIGTDGCSSSNNLDMFIAMRMAALLGKVWRFDPTATAAEAIYQSATREGYNILGLNGGRIEEGALADLCLLRTDRPTMVPLHNLTSNLVYSADGSVVDTTIVDGKILMREGVIPGEEEVIAKANQRAHKLIKSYGIKQ</sequence>
<evidence type="ECO:0000256" key="1">
    <source>
        <dbReference type="ARBA" id="ARBA00022723"/>
    </source>
</evidence>
<dbReference type="HAMAP" id="MF_01281">
    <property type="entry name" value="MTA_SAH_deamin"/>
    <property type="match status" value="1"/>
</dbReference>
<feature type="domain" description="Amidohydrolase-related" evidence="5">
    <location>
        <begin position="50"/>
        <end position="397"/>
    </location>
</feature>
<dbReference type="PANTHER" id="PTHR43794">
    <property type="entry name" value="AMINOHYDROLASE SSNA-RELATED"/>
    <property type="match status" value="1"/>
</dbReference>
<dbReference type="GeneID" id="93364962"/>
<evidence type="ECO:0000256" key="3">
    <source>
        <dbReference type="ARBA" id="ARBA00022833"/>
    </source>
</evidence>
<comment type="function">
    <text evidence="4">Catalyzes the deamination of 5-methylthioadenosine and S-adenosyl-L-homocysteine into 5-methylthioinosine and S-inosyl-L-homocysteine, respectively. Is also able to deaminate adenosine.</text>
</comment>
<dbReference type="InterPro" id="IPR050287">
    <property type="entry name" value="MTA/SAH_deaminase"/>
</dbReference>
<keyword evidence="2 4" id="KW-0378">Hydrolase</keyword>
<dbReference type="FunFam" id="3.20.20.140:FF:000014">
    <property type="entry name" value="5-methylthioadenosine/S-adenosylhomocysteine deaminase"/>
    <property type="match status" value="1"/>
</dbReference>
<dbReference type="SUPFAM" id="SSF51556">
    <property type="entry name" value="Metallo-dependent hydrolases"/>
    <property type="match status" value="1"/>
</dbReference>
<reference evidence="6 7" key="1">
    <citation type="submission" date="2009-04" db="EMBL/GenBank/DDBJ databases">
        <authorList>
            <person name="Sebastian Y."/>
            <person name="Madupu R."/>
            <person name="Durkin A.S."/>
            <person name="Torralba M."/>
            <person name="Methe B."/>
            <person name="Sutton G.G."/>
            <person name="Strausberg R.L."/>
            <person name="Nelson K.E."/>
        </authorList>
    </citation>
    <scope>NUCLEOTIDE SEQUENCE [LARGE SCALE GENOMIC DNA]</scope>
    <source>
        <strain evidence="7">ATCC 35406 / BCRC 14492 / JCM 8526 / NCTC 13058 / HG 370</strain>
    </source>
</reference>
<dbReference type="RefSeq" id="WP_004332370.1">
    <property type="nucleotide sequence ID" value="NZ_ACNN01000007.1"/>
</dbReference>